<comment type="caution">
    <text evidence="10">The sequence shown here is derived from an EMBL/GenBank/DDBJ whole genome shotgun (WGS) entry which is preliminary data.</text>
</comment>
<dbReference type="PROSITE" id="PS50067">
    <property type="entry name" value="KINESIN_MOTOR_2"/>
    <property type="match status" value="1"/>
</dbReference>
<dbReference type="GO" id="GO:0007052">
    <property type="term" value="P:mitotic spindle organization"/>
    <property type="evidence" value="ECO:0007669"/>
    <property type="project" value="TreeGrafter"/>
</dbReference>
<dbReference type="InterPro" id="IPR036961">
    <property type="entry name" value="Kinesin_motor_dom_sf"/>
</dbReference>
<comment type="caution">
    <text evidence="6">Lacks conserved residue(s) required for the propagation of feature annotation.</text>
</comment>
<proteinExistence type="inferred from homology"/>
<dbReference type="PANTHER" id="PTHR47969">
    <property type="entry name" value="CHROMOSOME-ASSOCIATED KINESIN KIF4A-RELATED"/>
    <property type="match status" value="1"/>
</dbReference>
<evidence type="ECO:0000256" key="4">
    <source>
        <dbReference type="ARBA" id="ARBA00022840"/>
    </source>
</evidence>
<evidence type="ECO:0000256" key="8">
    <source>
        <dbReference type="SAM" id="MobiDB-lite"/>
    </source>
</evidence>
<keyword evidence="4" id="KW-0067">ATP-binding</keyword>
<dbReference type="OrthoDB" id="2113965at2759"/>
<dbReference type="Pfam" id="PF00225">
    <property type="entry name" value="Kinesin"/>
    <property type="match status" value="1"/>
</dbReference>
<evidence type="ECO:0000313" key="10">
    <source>
        <dbReference type="EMBL" id="GMH80005.1"/>
    </source>
</evidence>
<dbReference type="InterPro" id="IPR027417">
    <property type="entry name" value="P-loop_NTPase"/>
</dbReference>
<evidence type="ECO:0000256" key="1">
    <source>
        <dbReference type="ARBA" id="ARBA00004496"/>
    </source>
</evidence>
<evidence type="ECO:0000256" key="2">
    <source>
        <dbReference type="ARBA" id="ARBA00022490"/>
    </source>
</evidence>
<feature type="coiled-coil region" evidence="7">
    <location>
        <begin position="654"/>
        <end position="730"/>
    </location>
</feature>
<feature type="compositionally biased region" description="Basic and acidic residues" evidence="8">
    <location>
        <begin position="951"/>
        <end position="963"/>
    </location>
</feature>
<feature type="region of interest" description="Disordered" evidence="8">
    <location>
        <begin position="949"/>
        <end position="981"/>
    </location>
</feature>
<protein>
    <recommendedName>
        <fullName evidence="9">Kinesin motor domain-containing protein</fullName>
    </recommendedName>
</protein>
<feature type="compositionally biased region" description="Basic and acidic residues" evidence="8">
    <location>
        <begin position="749"/>
        <end position="764"/>
    </location>
</feature>
<evidence type="ECO:0000259" key="9">
    <source>
        <dbReference type="PROSITE" id="PS50067"/>
    </source>
</evidence>
<dbReference type="Proteomes" id="UP001165085">
    <property type="component" value="Unassembled WGS sequence"/>
</dbReference>
<accession>A0A9W7B5J8</accession>
<dbReference type="GO" id="GO:0005524">
    <property type="term" value="F:ATP binding"/>
    <property type="evidence" value="ECO:0007669"/>
    <property type="project" value="UniProtKB-KW"/>
</dbReference>
<dbReference type="Pfam" id="PF14739">
    <property type="entry name" value="DUF4472"/>
    <property type="match status" value="1"/>
</dbReference>
<feature type="region of interest" description="Disordered" evidence="8">
    <location>
        <begin position="749"/>
        <end position="772"/>
    </location>
</feature>
<reference evidence="11" key="1">
    <citation type="journal article" date="2023" name="Commun. Biol.">
        <title>Genome analysis of Parmales, the sister group of diatoms, reveals the evolutionary specialization of diatoms from phago-mixotrophs to photoautotrophs.</title>
        <authorList>
            <person name="Ban H."/>
            <person name="Sato S."/>
            <person name="Yoshikawa S."/>
            <person name="Yamada K."/>
            <person name="Nakamura Y."/>
            <person name="Ichinomiya M."/>
            <person name="Sato N."/>
            <person name="Blanc-Mathieu R."/>
            <person name="Endo H."/>
            <person name="Kuwata A."/>
            <person name="Ogata H."/>
        </authorList>
    </citation>
    <scope>NUCLEOTIDE SEQUENCE [LARGE SCALE GENOMIC DNA]</scope>
    <source>
        <strain evidence="11">NIES 3701</strain>
    </source>
</reference>
<name>A0A9W7B5J8_9STRA</name>
<keyword evidence="2" id="KW-0963">Cytoplasm</keyword>
<sequence length="1100" mass="124321">MSIPGGVPSLTYVSLTPGSDSLDAEDLIKVDQTLQIHELGKDKPKTYDNLEGVFDELKMKEEIFSEIFGIGDSEEIASRPRALDAFVNQAINCCFILVGPTSGKKTSYFQGSGDDEHGVIGWLSEQLFNQLNEKEEQAGGQYKYTVTVNFSEHYEEVMTDLLKPDNKDLNIRMDPNHGYHIHGLDIATVKSAEDLRKKLEYGRKSRKTQIFETGPANDSTAAVFEIILKQEEGDSPQSMSNRISRMVIVDAPSTTKMVAGAEKTRQKEGNYLSKSLFSFVNVCKALSSKKTSMKAPFEQSSFTNVLHDNVGAASIVMCLGCIAQGEPKVSIQTMKLLGYLKKIQSYPVENDEITQGILVKYRTVIGNLIDSYEALKVESQSAPKEDLAALERLKKLEEDLLKEKIGSTTAKEDGAKVYRMLELFKSKYTKLVEDKARQAQELIKSEEQKLAISKTLIDLKLQYSEMNEKQEEEKYLLETQKMNAKNQVSDLEIKLADTKEQLETSRAKEHTAVNDKDEAKLALTVMNDENIALKEKVNALNDKGVELGAEVVTLLNQKEQFTKMNASLSAKLETAVTKIEDLEADVAKSKKSLVELNEVLDKVKVELEETRGEKLKVELELQQANVSFEKGRVDSEKANQELLRQRDLELFGVRKSAEEELSSLKREKDEVTRTNAKLEGQIRALDRKSRDVMRDLTRYKDESHSKVADHKRLENLLNEAREQYRSKLLSYLGEEAMAAKLAGEEISKFIDGDKSGDNNGKDKSTSASMTEANSRAALEDLIRTYKEREKDLLALNEKIKRQADENLQKNRLLYSSFFKVKDALEDATDGQVKVEDLPKEDEMKVTESQLQKERDEELMALRQAVAQLRSDSAIQKDRAVEVSQVYRETNTQQEKKLESLASKMSLLQAENDRLIKERDEQKDEKTLKTLETNMEDMQRNILEQIQNVKIEAPKYEPKKRGAPEDTAPQGSNTGTSEADRRELQALRNKLRKYKSESNDTAKYRQENLSLKEEVQKMKIQMIEARASSSSAAGPSETTGVASVELQKQLHESELEKHKLSTKVTMLTEELENYKNYMKSTVVKYKREIEGLKKMAAVASS</sequence>
<dbReference type="InterPro" id="IPR029329">
    <property type="entry name" value="DUF4472"/>
</dbReference>
<evidence type="ECO:0000256" key="7">
    <source>
        <dbReference type="SAM" id="Coils"/>
    </source>
</evidence>
<organism evidence="10 11">
    <name type="scientific">Triparma strigata</name>
    <dbReference type="NCBI Taxonomy" id="1606541"/>
    <lineage>
        <taxon>Eukaryota</taxon>
        <taxon>Sar</taxon>
        <taxon>Stramenopiles</taxon>
        <taxon>Ochrophyta</taxon>
        <taxon>Bolidophyceae</taxon>
        <taxon>Parmales</taxon>
        <taxon>Triparmaceae</taxon>
        <taxon>Triparma</taxon>
    </lineage>
</organism>
<dbReference type="SMART" id="SM00129">
    <property type="entry name" value="KISc"/>
    <property type="match status" value="1"/>
</dbReference>
<evidence type="ECO:0000256" key="6">
    <source>
        <dbReference type="PROSITE-ProRule" id="PRU00283"/>
    </source>
</evidence>
<keyword evidence="5 7" id="KW-0175">Coiled coil</keyword>
<dbReference type="GO" id="GO:0051231">
    <property type="term" value="P:spindle elongation"/>
    <property type="evidence" value="ECO:0007669"/>
    <property type="project" value="TreeGrafter"/>
</dbReference>
<feature type="domain" description="Kinesin motor" evidence="9">
    <location>
        <begin position="8"/>
        <end position="346"/>
    </location>
</feature>
<keyword evidence="11" id="KW-1185">Reference proteome</keyword>
<dbReference type="GO" id="GO:0005875">
    <property type="term" value="C:microtubule associated complex"/>
    <property type="evidence" value="ECO:0007669"/>
    <property type="project" value="TreeGrafter"/>
</dbReference>
<dbReference type="GO" id="GO:0007018">
    <property type="term" value="P:microtubule-based movement"/>
    <property type="evidence" value="ECO:0007669"/>
    <property type="project" value="InterPro"/>
</dbReference>
<evidence type="ECO:0000313" key="11">
    <source>
        <dbReference type="Proteomes" id="UP001165085"/>
    </source>
</evidence>
<keyword evidence="3" id="KW-0547">Nucleotide-binding</keyword>
<evidence type="ECO:0000256" key="3">
    <source>
        <dbReference type="ARBA" id="ARBA00022741"/>
    </source>
</evidence>
<dbReference type="InterPro" id="IPR027640">
    <property type="entry name" value="Kinesin-like_fam"/>
</dbReference>
<comment type="similarity">
    <text evidence="6">Belongs to the TRAFAC class myosin-kinesin ATPase superfamily. Kinesin family.</text>
</comment>
<dbReference type="PANTHER" id="PTHR47969:SF15">
    <property type="entry name" value="CHROMOSOME-ASSOCIATED KINESIN KIF4A-RELATED"/>
    <property type="match status" value="1"/>
</dbReference>
<dbReference type="GO" id="GO:0005737">
    <property type="term" value="C:cytoplasm"/>
    <property type="evidence" value="ECO:0007669"/>
    <property type="project" value="UniProtKB-SubCell"/>
</dbReference>
<comment type="subcellular location">
    <subcellularLocation>
        <location evidence="1">Cytoplasm</location>
    </subcellularLocation>
</comment>
<dbReference type="InterPro" id="IPR001752">
    <property type="entry name" value="Kinesin_motor_dom"/>
</dbReference>
<dbReference type="GO" id="GO:0008017">
    <property type="term" value="F:microtubule binding"/>
    <property type="evidence" value="ECO:0007669"/>
    <property type="project" value="InterPro"/>
</dbReference>
<dbReference type="GO" id="GO:0003777">
    <property type="term" value="F:microtubule motor activity"/>
    <property type="evidence" value="ECO:0007669"/>
    <property type="project" value="InterPro"/>
</dbReference>
<dbReference type="AlphaFoldDB" id="A0A9W7B5J8"/>
<dbReference type="EMBL" id="BRXY01000240">
    <property type="protein sequence ID" value="GMH80005.1"/>
    <property type="molecule type" value="Genomic_DNA"/>
</dbReference>
<gene>
    <name evidence="10" type="ORF">TrST_g2817</name>
</gene>
<feature type="coiled-coil region" evidence="7">
    <location>
        <begin position="778"/>
        <end position="805"/>
    </location>
</feature>
<feature type="coiled-coil region" evidence="7">
    <location>
        <begin position="890"/>
        <end position="947"/>
    </location>
</feature>
<feature type="coiled-coil region" evidence="7">
    <location>
        <begin position="429"/>
        <end position="620"/>
    </location>
</feature>
<dbReference type="Gene3D" id="3.40.850.10">
    <property type="entry name" value="Kinesin motor domain"/>
    <property type="match status" value="1"/>
</dbReference>
<dbReference type="SUPFAM" id="SSF52540">
    <property type="entry name" value="P-loop containing nucleoside triphosphate hydrolases"/>
    <property type="match status" value="1"/>
</dbReference>
<evidence type="ECO:0000256" key="5">
    <source>
        <dbReference type="ARBA" id="ARBA00023054"/>
    </source>
</evidence>